<evidence type="ECO:0000256" key="8">
    <source>
        <dbReference type="ARBA" id="ARBA00023136"/>
    </source>
</evidence>
<feature type="disulfide bond" evidence="11">
    <location>
        <begin position="479"/>
        <end position="494"/>
    </location>
</feature>
<feature type="transmembrane region" description="Helical" evidence="13">
    <location>
        <begin position="779"/>
        <end position="800"/>
    </location>
</feature>
<keyword evidence="9 11" id="KW-1015">Disulfide bond</keyword>
<dbReference type="EMBL" id="BFAA01003539">
    <property type="protein sequence ID" value="GCB71854.1"/>
    <property type="molecule type" value="Genomic_DNA"/>
</dbReference>
<evidence type="ECO:0000256" key="9">
    <source>
        <dbReference type="ARBA" id="ARBA00023157"/>
    </source>
</evidence>
<keyword evidence="18" id="KW-1185">Reference proteome</keyword>
<dbReference type="InterPro" id="IPR035914">
    <property type="entry name" value="Sperma_CUB_dom_sf"/>
</dbReference>
<feature type="disulfide bond" evidence="11">
    <location>
        <begin position="1317"/>
        <end position="1335"/>
    </location>
</feature>
<feature type="domain" description="CUB" evidence="14">
    <location>
        <begin position="1075"/>
        <end position="1191"/>
    </location>
</feature>
<dbReference type="Pfam" id="PF00089">
    <property type="entry name" value="Trypsin"/>
    <property type="match status" value="2"/>
</dbReference>
<dbReference type="PROSITE" id="PS50024">
    <property type="entry name" value="SEA"/>
    <property type="match status" value="2"/>
</dbReference>
<dbReference type="Gene3D" id="2.60.120.290">
    <property type="entry name" value="Spermadhesin, CUB domain"/>
    <property type="match status" value="4"/>
</dbReference>
<organism evidence="17 18">
    <name type="scientific">Scyliorhinus torazame</name>
    <name type="common">Cloudy catshark</name>
    <name type="synonym">Catulus torazame</name>
    <dbReference type="NCBI Taxonomy" id="75743"/>
    <lineage>
        <taxon>Eukaryota</taxon>
        <taxon>Metazoa</taxon>
        <taxon>Chordata</taxon>
        <taxon>Craniata</taxon>
        <taxon>Vertebrata</taxon>
        <taxon>Chondrichthyes</taxon>
        <taxon>Elasmobranchii</taxon>
        <taxon>Galeomorphii</taxon>
        <taxon>Galeoidea</taxon>
        <taxon>Carcharhiniformes</taxon>
        <taxon>Scyliorhinidae</taxon>
        <taxon>Scyliorhinus</taxon>
    </lineage>
</organism>
<keyword evidence="6" id="KW-0735">Signal-anchor</keyword>
<dbReference type="InterPro" id="IPR023415">
    <property type="entry name" value="LDLR_class-A_CS"/>
</dbReference>
<dbReference type="PROSITE" id="PS50068">
    <property type="entry name" value="LDLRA_2"/>
    <property type="match status" value="5"/>
</dbReference>
<dbReference type="Gene3D" id="3.30.70.960">
    <property type="entry name" value="SEA domain"/>
    <property type="match status" value="2"/>
</dbReference>
<dbReference type="Gene3D" id="2.40.10.10">
    <property type="entry name" value="Trypsin-like serine proteases"/>
    <property type="match status" value="4"/>
</dbReference>
<dbReference type="InterPro" id="IPR036055">
    <property type="entry name" value="LDL_receptor-like_sf"/>
</dbReference>
<dbReference type="GO" id="GO:0004252">
    <property type="term" value="F:serine-type endopeptidase activity"/>
    <property type="evidence" value="ECO:0007669"/>
    <property type="project" value="InterPro"/>
</dbReference>
<dbReference type="SUPFAM" id="SSF82671">
    <property type="entry name" value="SEA domain"/>
    <property type="match status" value="2"/>
</dbReference>
<evidence type="ECO:0000259" key="14">
    <source>
        <dbReference type="PROSITE" id="PS01180"/>
    </source>
</evidence>
<dbReference type="SUPFAM" id="SSF57424">
    <property type="entry name" value="LDL receptor-like module"/>
    <property type="match status" value="5"/>
</dbReference>
<dbReference type="Gene3D" id="4.10.400.10">
    <property type="entry name" value="Low-density Lipoprotein Receptor"/>
    <property type="match status" value="5"/>
</dbReference>
<accession>A0A401PFI0</accession>
<keyword evidence="10" id="KW-0325">Glycoprotein</keyword>
<feature type="transmembrane region" description="Helical" evidence="13">
    <location>
        <begin position="906"/>
        <end position="938"/>
    </location>
</feature>
<evidence type="ECO:0000256" key="1">
    <source>
        <dbReference type="ARBA" id="ARBA00004606"/>
    </source>
</evidence>
<dbReference type="PANTHER" id="PTHR24252:SF17">
    <property type="entry name" value="SUPPRESSOR OF TUMORIGENICITY 14 PROTEIN HOMOLOG-RELATED"/>
    <property type="match status" value="1"/>
</dbReference>
<dbReference type="CDD" id="cd00112">
    <property type="entry name" value="LDLa"/>
    <property type="match status" value="5"/>
</dbReference>
<dbReference type="InterPro" id="IPR036364">
    <property type="entry name" value="SEA_dom_sf"/>
</dbReference>
<feature type="domain" description="Peptidase S1" evidence="16">
    <location>
        <begin position="1437"/>
        <end position="1675"/>
    </location>
</feature>
<dbReference type="PROSITE" id="PS50240">
    <property type="entry name" value="TRYPSIN_DOM"/>
    <property type="match status" value="2"/>
</dbReference>
<dbReference type="InterPro" id="IPR018114">
    <property type="entry name" value="TRYPSIN_HIS"/>
</dbReference>
<dbReference type="InterPro" id="IPR001254">
    <property type="entry name" value="Trypsin_dom"/>
</dbReference>
<dbReference type="InterPro" id="IPR043504">
    <property type="entry name" value="Peptidase_S1_PA_chymotrypsin"/>
</dbReference>
<feature type="disulfide bond" evidence="11">
    <location>
        <begin position="1350"/>
        <end position="1368"/>
    </location>
</feature>
<dbReference type="PROSITE" id="PS00134">
    <property type="entry name" value="TRYPSIN_HIS"/>
    <property type="match status" value="2"/>
</dbReference>
<feature type="domain" description="SEA" evidence="15">
    <location>
        <begin position="82"/>
        <end position="209"/>
    </location>
</feature>
<dbReference type="InterPro" id="IPR002172">
    <property type="entry name" value="LDrepeatLR_classA_rpt"/>
</dbReference>
<dbReference type="PRINTS" id="PR00261">
    <property type="entry name" value="LDLRECEPTOR"/>
</dbReference>
<dbReference type="Proteomes" id="UP000288216">
    <property type="component" value="Unassembled WGS sequence"/>
</dbReference>
<dbReference type="CDD" id="cd00041">
    <property type="entry name" value="CUB"/>
    <property type="match status" value="3"/>
</dbReference>
<feature type="domain" description="CUB" evidence="14">
    <location>
        <begin position="1196"/>
        <end position="1305"/>
    </location>
</feature>
<keyword evidence="8 13" id="KW-0472">Membrane</keyword>
<dbReference type="FunFam" id="4.10.400.10:FF:000065">
    <property type="entry name" value="Transmembrane protease serine 7"/>
    <property type="match status" value="1"/>
</dbReference>
<keyword evidence="4 12" id="KW-0378">Hydrolase</keyword>
<comment type="caution">
    <text evidence="17">The sequence shown here is derived from an EMBL/GenBank/DDBJ whole genome shotgun (WGS) entry which is preliminary data.</text>
</comment>
<dbReference type="InterPro" id="IPR000859">
    <property type="entry name" value="CUB_dom"/>
</dbReference>
<evidence type="ECO:0000256" key="4">
    <source>
        <dbReference type="ARBA" id="ARBA00022801"/>
    </source>
</evidence>
<proteinExistence type="predicted"/>
<feature type="disulfide bond" evidence="11">
    <location>
        <begin position="460"/>
        <end position="472"/>
    </location>
</feature>
<dbReference type="OrthoDB" id="414661at2759"/>
<feature type="disulfide bond" evidence="11">
    <location>
        <begin position="1329"/>
        <end position="1344"/>
    </location>
</feature>
<dbReference type="PROSITE" id="PS00135">
    <property type="entry name" value="TRYPSIN_SER"/>
    <property type="match status" value="2"/>
</dbReference>
<evidence type="ECO:0000256" key="12">
    <source>
        <dbReference type="RuleBase" id="RU363034"/>
    </source>
</evidence>
<dbReference type="CDD" id="cd00190">
    <property type="entry name" value="Tryp_SPc"/>
    <property type="match status" value="2"/>
</dbReference>
<evidence type="ECO:0000256" key="5">
    <source>
        <dbReference type="ARBA" id="ARBA00022825"/>
    </source>
</evidence>
<dbReference type="PANTHER" id="PTHR24252">
    <property type="entry name" value="ACROSIN-RELATED"/>
    <property type="match status" value="1"/>
</dbReference>
<feature type="disulfide bond" evidence="11">
    <location>
        <begin position="533"/>
        <end position="545"/>
    </location>
</feature>
<dbReference type="SMART" id="SM00192">
    <property type="entry name" value="LDLa"/>
    <property type="match status" value="6"/>
</dbReference>
<feature type="disulfide bond" evidence="11">
    <location>
        <begin position="1362"/>
        <end position="1377"/>
    </location>
</feature>
<dbReference type="SUPFAM" id="SSF49854">
    <property type="entry name" value="Spermadhesin, CUB domain"/>
    <property type="match status" value="4"/>
</dbReference>
<evidence type="ECO:0000313" key="17">
    <source>
        <dbReference type="EMBL" id="GCB71854.1"/>
    </source>
</evidence>
<dbReference type="InterPro" id="IPR033116">
    <property type="entry name" value="TRYPSIN_SER"/>
</dbReference>
<dbReference type="PROSITE" id="PS01209">
    <property type="entry name" value="LDLRA_1"/>
    <property type="match status" value="1"/>
</dbReference>
<dbReference type="SUPFAM" id="SSF50494">
    <property type="entry name" value="Trypsin-like serine proteases"/>
    <property type="match status" value="2"/>
</dbReference>
<dbReference type="GO" id="GO:0006508">
    <property type="term" value="P:proteolysis"/>
    <property type="evidence" value="ECO:0007669"/>
    <property type="project" value="UniProtKB-KW"/>
</dbReference>
<dbReference type="OMA" id="LVCANSP"/>
<dbReference type="SMART" id="SM00020">
    <property type="entry name" value="Tryp_SPc"/>
    <property type="match status" value="2"/>
</dbReference>
<reference evidence="17 18" key="1">
    <citation type="journal article" date="2018" name="Nat. Ecol. Evol.">
        <title>Shark genomes provide insights into elasmobranch evolution and the origin of vertebrates.</title>
        <authorList>
            <person name="Hara Y"/>
            <person name="Yamaguchi K"/>
            <person name="Onimaru K"/>
            <person name="Kadota M"/>
            <person name="Koyanagi M"/>
            <person name="Keeley SD"/>
            <person name="Tatsumi K"/>
            <person name="Tanaka K"/>
            <person name="Motone F"/>
            <person name="Kageyama Y"/>
            <person name="Nozu R"/>
            <person name="Adachi N"/>
            <person name="Nishimura O"/>
            <person name="Nakagawa R"/>
            <person name="Tanegashima C"/>
            <person name="Kiyatake I"/>
            <person name="Matsumoto R"/>
            <person name="Murakumo K"/>
            <person name="Nishida K"/>
            <person name="Terakita A"/>
            <person name="Kuratani S"/>
            <person name="Sato K"/>
            <person name="Hyodo S Kuraku.S."/>
        </authorList>
    </citation>
    <scope>NUCLEOTIDE SEQUENCE [LARGE SCALE GENOMIC DNA]</scope>
</reference>
<evidence type="ECO:0000259" key="15">
    <source>
        <dbReference type="PROSITE" id="PS50024"/>
    </source>
</evidence>
<feature type="disulfide bond" evidence="11">
    <location>
        <begin position="1390"/>
        <end position="1402"/>
    </location>
</feature>
<dbReference type="SMART" id="SM00042">
    <property type="entry name" value="CUB"/>
    <property type="match status" value="3"/>
</dbReference>
<dbReference type="InterPro" id="IPR000082">
    <property type="entry name" value="SEA_dom"/>
</dbReference>
<keyword evidence="5 12" id="KW-0720">Serine protease</keyword>
<dbReference type="FunFam" id="2.40.10.10:FF:000003">
    <property type="entry name" value="Transmembrane serine protease 3"/>
    <property type="match status" value="2"/>
</dbReference>
<sequence>MMAERGWVGSGLQGKKDKFENFVMAENKSCEQSTIPEDDLGVSEISVYVTNVDGNLPVKRKQPRKGKMKSKLSRKLRTQSSTALYFAGLFRIANVEFVPEYRRKDSPEFLSMAAKIQQVMNNVYQKSLFSKLYKQSTISDLSNNNGGILVHFWIVFMVPSFKTVFVCEDCVSAVLKDSIQTSLVNRTSVGYLLGLPVDMDSIVVNAGLRSDYIATAGTGSEYVMDKSAEQAGIAVPLNFFAASGRVSCHFKLTSPPEHVIRLSFSSLKIEPDSCVTDSLAIYDSLMPIRSRNLYRVCEHFVSFPVSFVSTGNGMFLSFKSLRVRGIKEINGYFEAIPKEKRENTIISTDGARLEGNISSPYYPSYYPLKCSRTWTFKMPKPSFGLALTFHNYTVKEKRLERCDHGWWKINEKMYCGYQIDHQTVFHIANFLVNIMFQCSGKQSDKAFLAEYSSYNISQPCPNGYYVCSTGLCIRQSQRCDGSDDCFDESDEVFCSSPSKECNASSPQHYFLCNGVKDCKNGIDELNCTDSVPCTDITYKCKNNLCMRKRNAQCDTRVDCLDGSDEMNCDCGNKRQKGSRIVGGSNARDGDWPWQVSLHFSGSPYCGASVITKEWLLSAAHCFQGEKLSDPRQWVAHLGMRSQGNAKFTSELKRILVHEYYNGRTFDYDISLLQLKKTWPDTLASAIQPICVPSLTQVVPNGERCWVTGWGQKQETDNSDPTVLQQAEVEIINQSLCRSTYGLITPRMLCAGLLSGKRDACRGDSGGPLSCQERIASRQALVGALVEALLIHMLLLPLLWINMKTMCGKYPQGSALGEVKAMLTFSKQRVSEVFSISEGVAHHQKEMTATSGQKYPIAGCNKESLPADQCLNLSSAHSVGPLAIKTYLRPLEFSSHRLARSEPCRRWILGSLPVIPLTAATIVVILCYCLSPAISIFYLSGSLEISNLTYTNELGDPRSQQFISQAQAVQNYFSELYEPSILGKYYLKSVITAFSEGEEGLRAYYWSKFSAPENIAHYIKNATTSNLQQVNGKKLKVPMLNSSEEISSTEEDFDVYTVELFASGSEEYDLTVKSAISFDLYAKPGNNRTLTLTRPKRSYYQWRLRVPAGHIVHLVILTLHGAIPGNCAIHKLSAYDFLLPVQNKIITRWCGSPVTWNPPVIRLTSSGNVMLVTFSSNVPRGGSVFKAYFEAIRKRDCGGNRISWNGSLSSPYYPRYYPPKVDCTWTITTPAVGYIIALSVIVLEIQAGSQGSRNCDKDWLEIEGIRYCNRITEGGFSKIYGRSVKIKFHSDQSVTHKGFSLDYKAFSYEDPCPNQFKCKDGSCISLKNHCDGWRDCLDGSDEIKCNCYFACPSGNCILHESVCDGINDCGDESDELNCTRAAIFPLVHKGCSLSSYKCHNGKCVNKINPECDGRRDCMDGSDESGCGCGISPIKKTKIVGGENAKKGKWPWQVSLQMGMYGHICGATIVSNRWLVSAGHCFQDSDSIRYSTSSAWTAYLGLRLMNRMNSWIVTRSINRIVTHPKYDEYTSDYDIALLELKTPVFFSDSIQPVCLPATTHVFSTSANCYVTGWGVLGEDGELATVLQEASVKIIPLNICNKLYENSVTSRMLCAGYLRGGVDACQGDSGGPLVCLGKRRKWFLAGIVSWGEGCARRNRPGVYTRVSRFSDWIKQQIN</sequence>
<feature type="disulfide bond" evidence="11">
    <location>
        <begin position="467"/>
        <end position="485"/>
    </location>
</feature>
<evidence type="ECO:0000256" key="2">
    <source>
        <dbReference type="ARBA" id="ARBA00022670"/>
    </source>
</evidence>
<keyword evidence="7 13" id="KW-1133">Transmembrane helix</keyword>
<dbReference type="Pfam" id="PF01390">
    <property type="entry name" value="SEA"/>
    <property type="match status" value="2"/>
</dbReference>
<dbReference type="PROSITE" id="PS01180">
    <property type="entry name" value="CUB"/>
    <property type="match status" value="3"/>
</dbReference>
<dbReference type="GO" id="GO:0016020">
    <property type="term" value="C:membrane"/>
    <property type="evidence" value="ECO:0007669"/>
    <property type="project" value="UniProtKB-SubCell"/>
</dbReference>
<protein>
    <recommendedName>
        <fullName evidence="19">Transmembrane protease serine 7</fullName>
    </recommendedName>
</protein>
<evidence type="ECO:0000256" key="6">
    <source>
        <dbReference type="ARBA" id="ARBA00022968"/>
    </source>
</evidence>
<keyword evidence="3 13" id="KW-0812">Transmembrane</keyword>
<feature type="disulfide bond" evidence="11">
    <location>
        <begin position="1410"/>
        <end position="1425"/>
    </location>
</feature>
<evidence type="ECO:0008006" key="19">
    <source>
        <dbReference type="Google" id="ProtNLM"/>
    </source>
</evidence>
<evidence type="ECO:0000256" key="3">
    <source>
        <dbReference type="ARBA" id="ARBA00022692"/>
    </source>
</evidence>
<feature type="domain" description="Peptidase S1" evidence="16">
    <location>
        <begin position="580"/>
        <end position="912"/>
    </location>
</feature>
<feature type="domain" description="SEA" evidence="15">
    <location>
        <begin position="934"/>
        <end position="1062"/>
    </location>
</feature>
<evidence type="ECO:0000256" key="13">
    <source>
        <dbReference type="SAM" id="Phobius"/>
    </source>
</evidence>
<dbReference type="InterPro" id="IPR009003">
    <property type="entry name" value="Peptidase_S1_PA"/>
</dbReference>
<name>A0A401PFI0_SCYTO</name>
<evidence type="ECO:0000256" key="10">
    <source>
        <dbReference type="ARBA" id="ARBA00023180"/>
    </source>
</evidence>
<evidence type="ECO:0000313" key="18">
    <source>
        <dbReference type="Proteomes" id="UP000288216"/>
    </source>
</evidence>
<dbReference type="STRING" id="75743.A0A401PFI0"/>
<evidence type="ECO:0000256" key="11">
    <source>
        <dbReference type="PROSITE-ProRule" id="PRU00124"/>
    </source>
</evidence>
<keyword evidence="2 12" id="KW-0645">Protease</keyword>
<evidence type="ECO:0000259" key="16">
    <source>
        <dbReference type="PROSITE" id="PS50240"/>
    </source>
</evidence>
<comment type="caution">
    <text evidence="11">Lacks conserved residue(s) required for the propagation of feature annotation.</text>
</comment>
<dbReference type="Pfam" id="PF00431">
    <property type="entry name" value="CUB"/>
    <property type="match status" value="2"/>
</dbReference>
<evidence type="ECO:0000256" key="7">
    <source>
        <dbReference type="ARBA" id="ARBA00022989"/>
    </source>
</evidence>
<dbReference type="Pfam" id="PF00057">
    <property type="entry name" value="Ldl_recept_a"/>
    <property type="match status" value="5"/>
</dbReference>
<gene>
    <name evidence="17" type="ORF">scyTo_0008954</name>
</gene>
<feature type="domain" description="CUB" evidence="14">
    <location>
        <begin position="218"/>
        <end position="336"/>
    </location>
</feature>
<comment type="subcellular location">
    <subcellularLocation>
        <location evidence="1">Membrane</location>
        <topology evidence="1">Single-pass type II membrane protein</topology>
    </subcellularLocation>
</comment>
<feature type="disulfide bond" evidence="11">
    <location>
        <begin position="553"/>
        <end position="568"/>
    </location>
</feature>